<organism evidence="2">
    <name type="scientific">marine sediment metagenome</name>
    <dbReference type="NCBI Taxonomy" id="412755"/>
    <lineage>
        <taxon>unclassified sequences</taxon>
        <taxon>metagenomes</taxon>
        <taxon>ecological metagenomes</taxon>
    </lineage>
</organism>
<accession>X1P406</accession>
<evidence type="ECO:0000259" key="1">
    <source>
        <dbReference type="Pfam" id="PF25145"/>
    </source>
</evidence>
<dbReference type="InterPro" id="IPR029045">
    <property type="entry name" value="ClpP/crotonase-like_dom_sf"/>
</dbReference>
<comment type="caution">
    <text evidence="2">The sequence shown here is derived from an EMBL/GenBank/DDBJ whole genome shotgun (WGS) entry which is preliminary data.</text>
</comment>
<proteinExistence type="predicted"/>
<dbReference type="InterPro" id="IPR056738">
    <property type="entry name" value="NfeD1b_N"/>
</dbReference>
<sequence length="131" mass="13657">MPRILRFLPLLVLFILAPSVVYAQVASPTIDVLHAEGIINPVLVDYIERGIAQAEEDNATACIIQLDTPGGLLSSTEEIVISIMNANVPIIVYVSPKGAWAASAGVFITLSAHIAAMTPGTTIGAAHPVSA</sequence>
<dbReference type="AlphaFoldDB" id="X1P406"/>
<feature type="non-terminal residue" evidence="2">
    <location>
        <position position="131"/>
    </location>
</feature>
<dbReference type="Pfam" id="PF25145">
    <property type="entry name" value="NfeD1b_N"/>
    <property type="match status" value="1"/>
</dbReference>
<name>X1P406_9ZZZZ</name>
<dbReference type="SUPFAM" id="SSF52096">
    <property type="entry name" value="ClpP/crotonase"/>
    <property type="match status" value="1"/>
</dbReference>
<dbReference type="PANTHER" id="PTHR33507:SF4">
    <property type="entry name" value="NODULATION COMPETITIVENESS PROTEIN NFED"/>
    <property type="match status" value="1"/>
</dbReference>
<evidence type="ECO:0000313" key="2">
    <source>
        <dbReference type="EMBL" id="GAI37176.1"/>
    </source>
</evidence>
<feature type="domain" description="NfeD1b N-terminal" evidence="1">
    <location>
        <begin position="37"/>
        <end position="129"/>
    </location>
</feature>
<dbReference type="InterPro" id="IPR052165">
    <property type="entry name" value="Membrane_assoc_protease"/>
</dbReference>
<dbReference type="Gene3D" id="3.90.226.10">
    <property type="entry name" value="2-enoyl-CoA Hydratase, Chain A, domain 1"/>
    <property type="match status" value="1"/>
</dbReference>
<dbReference type="EMBL" id="BARV01024795">
    <property type="protein sequence ID" value="GAI37176.1"/>
    <property type="molecule type" value="Genomic_DNA"/>
</dbReference>
<protein>
    <recommendedName>
        <fullName evidence="1">NfeD1b N-terminal domain-containing protein</fullName>
    </recommendedName>
</protein>
<dbReference type="PANTHER" id="PTHR33507">
    <property type="entry name" value="INNER MEMBRANE PROTEIN YBBJ"/>
    <property type="match status" value="1"/>
</dbReference>
<reference evidence="2" key="1">
    <citation type="journal article" date="2014" name="Front. Microbiol.">
        <title>High frequency of phylogenetically diverse reductive dehalogenase-homologous genes in deep subseafloor sedimentary metagenomes.</title>
        <authorList>
            <person name="Kawai M."/>
            <person name="Futagami T."/>
            <person name="Toyoda A."/>
            <person name="Takaki Y."/>
            <person name="Nishi S."/>
            <person name="Hori S."/>
            <person name="Arai W."/>
            <person name="Tsubouchi T."/>
            <person name="Morono Y."/>
            <person name="Uchiyama I."/>
            <person name="Ito T."/>
            <person name="Fujiyama A."/>
            <person name="Inagaki F."/>
            <person name="Takami H."/>
        </authorList>
    </citation>
    <scope>NUCLEOTIDE SEQUENCE</scope>
    <source>
        <strain evidence="2">Expedition CK06-06</strain>
    </source>
</reference>
<gene>
    <name evidence="2" type="ORF">S06H3_40399</name>
</gene>